<dbReference type="GO" id="GO:0036297">
    <property type="term" value="P:interstrand cross-link repair"/>
    <property type="evidence" value="ECO:0007669"/>
    <property type="project" value="InterPro"/>
</dbReference>
<evidence type="ECO:0000313" key="12">
    <source>
        <dbReference type="Proteomes" id="UP000289152"/>
    </source>
</evidence>
<comment type="similarity">
    <text evidence="2 8">Belongs to the FAN1 family.</text>
</comment>
<keyword evidence="4 8" id="KW-0479">Metal-binding</keyword>
<dbReference type="GO" id="GO:0046872">
    <property type="term" value="F:metal ion binding"/>
    <property type="evidence" value="ECO:0007669"/>
    <property type="project" value="UniProtKB-KW"/>
</dbReference>
<dbReference type="InterPro" id="IPR033315">
    <property type="entry name" value="Fan1-like"/>
</dbReference>
<dbReference type="SMART" id="SM00990">
    <property type="entry name" value="VRR_NUC"/>
    <property type="match status" value="1"/>
</dbReference>
<keyword evidence="7 8" id="KW-0464">Manganese</keyword>
<dbReference type="FunFam" id="3.40.1350.10:FF:000013">
    <property type="entry name" value="Fanconi-associated nuclease"/>
    <property type="match status" value="1"/>
</dbReference>
<feature type="region of interest" description="Disordered" evidence="9">
    <location>
        <begin position="604"/>
        <end position="628"/>
    </location>
</feature>
<keyword evidence="6 8" id="KW-0460">Magnesium</keyword>
<dbReference type="EMBL" id="SDIL01000027">
    <property type="protein sequence ID" value="RXK39730.1"/>
    <property type="molecule type" value="Genomic_DNA"/>
</dbReference>
<sequence length="889" mass="99220">MNSSPPPPSLTLPPPHPSRKFSFEDAQSRPSMYVSLFKEMVDTVLASDSYLFTHREVSALRYILDLPYEPKYLLIRLLLRRPGKIHSLSSLVAAYASELGEHGVGRGMEALLGPIPISDCSSQNSITDRDENQKTMSPKARTRQAVRPWDDISTGMTAAEEEADPDLAEAIRKSMWTLKDPPLEVITSSPIHIAMDPHLQACGGAVAPHTSSMTLSSSPITALVHDESDMSFSDIMTSVSAEDLRRFARQRKVPLKATANKEAVMNALTNLAYKQTVLIFSGGKGKSSMPKPPAVRSTSCTAESRLKAQLLPYVGFRVIRLTPEVHNLIRRLNLIFSRIPPTASGSSLMLPSILVTSHKRRYPDYGPPTRSVIWRDREELLKWEGAAHLEAAIGEALGDDWNEQRSDARRAWKLGQRLSRTDGAQKAKQIWQTAWPVWQSLVEGARGEAMGSLQVRNSGALAGDRFAAGHVLTRVVYKGAIALGILHEYDEECKVLRALLRQHRWRRGKRGAWYGRLALILMNHYNASLVEKELKMREATQVCIDGLLDEDTHLIFRPSLSRRLGRLEKKLNLPADERHISHAELAKCQMRELSATRVLENLGRPKLHPTRSNSTRGASPDVSEDESAIDRGLQQVGKSVWMGTNGEVTVEGWVLEWWERRGYKGFHSEGSILTTLFGLLMWPILFHPLPGAFETAYQIAPLDLGEDTFATARAELIELRLMEMSETARAIEMLREADHRERPNGTWAVGISWEYPADDLEEILECLGGAAMTTICRMLCEEYRHRVSGVPDLIVWDAANKDIRFVEVKGPGDSLSETQKIWIDVLLSAGVAVEVCRVKELEAPDQSLRPKKKMKIDAGGTARRRGKARDITSDVGDVETRSGELREGI</sequence>
<dbReference type="InterPro" id="IPR049132">
    <property type="entry name" value="FAN1-like_euk"/>
</dbReference>
<dbReference type="STRING" id="5217.A0A4Q1BPJ7"/>
<dbReference type="InterPro" id="IPR049126">
    <property type="entry name" value="FAN1-like_TPR"/>
</dbReference>
<gene>
    <name evidence="11" type="ORF">M231_02923</name>
</gene>
<organism evidence="11 12">
    <name type="scientific">Tremella mesenterica</name>
    <name type="common">Jelly fungus</name>
    <dbReference type="NCBI Taxonomy" id="5217"/>
    <lineage>
        <taxon>Eukaryota</taxon>
        <taxon>Fungi</taxon>
        <taxon>Dikarya</taxon>
        <taxon>Basidiomycota</taxon>
        <taxon>Agaricomycotina</taxon>
        <taxon>Tremellomycetes</taxon>
        <taxon>Tremellales</taxon>
        <taxon>Tremellaceae</taxon>
        <taxon>Tremella</taxon>
    </lineage>
</organism>
<dbReference type="AlphaFoldDB" id="A0A4Q1BPJ7"/>
<evidence type="ECO:0000256" key="6">
    <source>
        <dbReference type="ARBA" id="ARBA00022842"/>
    </source>
</evidence>
<dbReference type="InterPro" id="IPR014883">
    <property type="entry name" value="VRR_NUC"/>
</dbReference>
<accession>A0A4Q1BPJ7</accession>
<dbReference type="EC" id="3.1.4.1" evidence="8"/>
<dbReference type="VEuPathDB" id="FungiDB:TREMEDRAFT_72742"/>
<comment type="function">
    <text evidence="8">Nuclease required for the repair of DNA interstrand cross-links (ICL). Acts as a 5'-3' exonuclease that anchors at a cut end of DNA and cleaves DNA successively at every third nucleotide, allowing to excise an ICL from one strand through flanking incisions.</text>
</comment>
<keyword evidence="8" id="KW-0539">Nucleus</keyword>
<dbReference type="InterPro" id="IPR011856">
    <property type="entry name" value="tRNA_endonuc-like_dom_sf"/>
</dbReference>
<dbReference type="FunCoup" id="A0A4Q1BPJ7">
    <property type="interactions" value="279"/>
</dbReference>
<evidence type="ECO:0000256" key="9">
    <source>
        <dbReference type="SAM" id="MobiDB-lite"/>
    </source>
</evidence>
<dbReference type="InParanoid" id="A0A4Q1BPJ7"/>
<keyword evidence="12" id="KW-1185">Reference proteome</keyword>
<dbReference type="PANTHER" id="PTHR15749:SF4">
    <property type="entry name" value="FANCONI-ASSOCIATED NUCLEASE 1"/>
    <property type="match status" value="1"/>
</dbReference>
<comment type="subcellular location">
    <subcellularLocation>
        <location evidence="8">Nucleus</location>
    </subcellularLocation>
</comment>
<keyword evidence="8" id="KW-0227">DNA damage</keyword>
<keyword evidence="5 8" id="KW-0378">Hydrolase</keyword>
<proteinExistence type="inferred from homology"/>
<dbReference type="Pfam" id="PF08774">
    <property type="entry name" value="VRR_NUC"/>
    <property type="match status" value="1"/>
</dbReference>
<evidence type="ECO:0000256" key="1">
    <source>
        <dbReference type="ARBA" id="ARBA00000983"/>
    </source>
</evidence>
<evidence type="ECO:0000256" key="5">
    <source>
        <dbReference type="ARBA" id="ARBA00022801"/>
    </source>
</evidence>
<name>A0A4Q1BPJ7_TREME</name>
<evidence type="ECO:0000313" key="11">
    <source>
        <dbReference type="EMBL" id="RXK39730.1"/>
    </source>
</evidence>
<reference evidence="11 12" key="1">
    <citation type="submission" date="2016-06" db="EMBL/GenBank/DDBJ databases">
        <title>Evolution of pathogenesis and genome organization in the Tremellales.</title>
        <authorList>
            <person name="Cuomo C."/>
            <person name="Litvintseva A."/>
            <person name="Heitman J."/>
            <person name="Chen Y."/>
            <person name="Sun S."/>
            <person name="Springer D."/>
            <person name="Dromer F."/>
            <person name="Young S."/>
            <person name="Zeng Q."/>
            <person name="Chapman S."/>
            <person name="Gujja S."/>
            <person name="Saif S."/>
            <person name="Birren B."/>
        </authorList>
    </citation>
    <scope>NUCLEOTIDE SEQUENCE [LARGE SCALE GENOMIC DNA]</scope>
    <source>
        <strain evidence="11 12">ATCC 28783</strain>
    </source>
</reference>
<dbReference type="GO" id="GO:0004528">
    <property type="term" value="F:phosphodiesterase I activity"/>
    <property type="evidence" value="ECO:0007669"/>
    <property type="project" value="UniProtKB-EC"/>
</dbReference>
<dbReference type="PANTHER" id="PTHR15749">
    <property type="entry name" value="FANCONI-ASSOCIATED NUCLEASE 1"/>
    <property type="match status" value="1"/>
</dbReference>
<feature type="region of interest" description="Disordered" evidence="9">
    <location>
        <begin position="849"/>
        <end position="889"/>
    </location>
</feature>
<dbReference type="Proteomes" id="UP000289152">
    <property type="component" value="Unassembled WGS sequence"/>
</dbReference>
<evidence type="ECO:0000259" key="10">
    <source>
        <dbReference type="SMART" id="SM00990"/>
    </source>
</evidence>
<feature type="domain" description="VRR-NUC" evidence="10">
    <location>
        <begin position="725"/>
        <end position="840"/>
    </location>
</feature>
<keyword evidence="8" id="KW-0234">DNA repair</keyword>
<evidence type="ECO:0000256" key="4">
    <source>
        <dbReference type="ARBA" id="ARBA00022723"/>
    </source>
</evidence>
<dbReference type="GO" id="GO:0017108">
    <property type="term" value="F:5'-flap endonuclease activity"/>
    <property type="evidence" value="ECO:0007669"/>
    <property type="project" value="TreeGrafter"/>
</dbReference>
<dbReference type="OrthoDB" id="258143at2759"/>
<dbReference type="Gene3D" id="3.40.1350.10">
    <property type="match status" value="1"/>
</dbReference>
<comment type="catalytic activity">
    <reaction evidence="1 8">
        <text>Hydrolytically removes 5'-nucleotides successively from the 3'-hydroxy termini of 3'-hydroxy-terminated oligonucleotides.</text>
        <dbReference type="EC" id="3.1.4.1"/>
    </reaction>
</comment>
<dbReference type="GO" id="GO:0070336">
    <property type="term" value="F:flap-structured DNA binding"/>
    <property type="evidence" value="ECO:0007669"/>
    <property type="project" value="TreeGrafter"/>
</dbReference>
<protein>
    <recommendedName>
        <fullName evidence="8">Fanconi-associated nuclease</fullName>
        <ecNumber evidence="8">3.1.4.1</ecNumber>
    </recommendedName>
</protein>
<dbReference type="Pfam" id="PF21170">
    <property type="entry name" value="FAN1_TPR"/>
    <property type="match status" value="1"/>
</dbReference>
<dbReference type="GO" id="GO:0008409">
    <property type="term" value="F:5'-3' exonuclease activity"/>
    <property type="evidence" value="ECO:0007669"/>
    <property type="project" value="TreeGrafter"/>
</dbReference>
<evidence type="ECO:0000256" key="2">
    <source>
        <dbReference type="ARBA" id="ARBA00005533"/>
    </source>
</evidence>
<evidence type="ECO:0000256" key="8">
    <source>
        <dbReference type="RuleBase" id="RU365033"/>
    </source>
</evidence>
<dbReference type="GO" id="GO:0005634">
    <property type="term" value="C:nucleus"/>
    <property type="evidence" value="ECO:0007669"/>
    <property type="project" value="UniProtKB-SubCell"/>
</dbReference>
<comment type="caution">
    <text evidence="11">The sequence shown here is derived from an EMBL/GenBank/DDBJ whole genome shotgun (WGS) entry which is preliminary data.</text>
</comment>
<dbReference type="CDD" id="cd22326">
    <property type="entry name" value="FAN1-like"/>
    <property type="match status" value="1"/>
</dbReference>
<feature type="region of interest" description="Disordered" evidence="9">
    <location>
        <begin position="122"/>
        <end position="146"/>
    </location>
</feature>
<keyword evidence="3 8" id="KW-0540">Nuclease</keyword>
<comment type="cofactor">
    <cofactor evidence="8">
        <name>Mg(2+)</name>
        <dbReference type="ChEBI" id="CHEBI:18420"/>
    </cofactor>
    <cofactor evidence="8">
        <name>Mn(2+)</name>
        <dbReference type="ChEBI" id="CHEBI:29035"/>
    </cofactor>
</comment>
<feature type="compositionally biased region" description="Basic and acidic residues" evidence="9">
    <location>
        <begin position="868"/>
        <end position="889"/>
    </location>
</feature>
<evidence type="ECO:0000256" key="7">
    <source>
        <dbReference type="ARBA" id="ARBA00023211"/>
    </source>
</evidence>
<evidence type="ECO:0000256" key="3">
    <source>
        <dbReference type="ARBA" id="ARBA00022722"/>
    </source>
</evidence>